<feature type="region of interest" description="Disordered" evidence="1">
    <location>
        <begin position="1"/>
        <end position="29"/>
    </location>
</feature>
<dbReference type="HOGENOM" id="CLU_1669590_0_0_1"/>
<dbReference type="InParanoid" id="W4KK85"/>
<dbReference type="EMBL" id="KI925455">
    <property type="protein sequence ID" value="ETW86257.1"/>
    <property type="molecule type" value="Genomic_DNA"/>
</dbReference>
<evidence type="ECO:0000313" key="2">
    <source>
        <dbReference type="EMBL" id="ETW86257.1"/>
    </source>
</evidence>
<sequence length="158" mass="16979">MPVAQHGTFVIPAGSAASTPPPRSQSGRGPLQILRFEMRSFEWIQTAPGSMTSAALGRWGFTLALQAVIDASQAHYARSPHQLRFLLRSELSFPEPWGRGAACDARSPAKTSTQPYGRSRSPAMTPRAAPCDRQTYTHGSAAVRGSCTGRVGRAARDK</sequence>
<name>W4KK85_HETIT</name>
<dbReference type="RefSeq" id="XP_009543013.1">
    <property type="nucleotide sequence ID" value="XM_009544718.1"/>
</dbReference>
<feature type="region of interest" description="Disordered" evidence="1">
    <location>
        <begin position="98"/>
        <end position="139"/>
    </location>
</feature>
<dbReference type="AlphaFoldDB" id="W4KK85"/>
<accession>W4KK85</accession>
<dbReference type="Proteomes" id="UP000030671">
    <property type="component" value="Unassembled WGS sequence"/>
</dbReference>
<gene>
    <name evidence="2" type="ORF">HETIRDRAFT_449125</name>
</gene>
<organism evidence="2 3">
    <name type="scientific">Heterobasidion irregulare (strain TC 32-1)</name>
    <dbReference type="NCBI Taxonomy" id="747525"/>
    <lineage>
        <taxon>Eukaryota</taxon>
        <taxon>Fungi</taxon>
        <taxon>Dikarya</taxon>
        <taxon>Basidiomycota</taxon>
        <taxon>Agaricomycotina</taxon>
        <taxon>Agaricomycetes</taxon>
        <taxon>Russulales</taxon>
        <taxon>Bondarzewiaceae</taxon>
        <taxon>Heterobasidion</taxon>
        <taxon>Heterobasidion annosum species complex</taxon>
    </lineage>
</organism>
<reference evidence="2 3" key="1">
    <citation type="journal article" date="2012" name="New Phytol.">
        <title>Insight into trade-off between wood decay and parasitism from the genome of a fungal forest pathogen.</title>
        <authorList>
            <person name="Olson A."/>
            <person name="Aerts A."/>
            <person name="Asiegbu F."/>
            <person name="Belbahri L."/>
            <person name="Bouzid O."/>
            <person name="Broberg A."/>
            <person name="Canback B."/>
            <person name="Coutinho P.M."/>
            <person name="Cullen D."/>
            <person name="Dalman K."/>
            <person name="Deflorio G."/>
            <person name="van Diepen L.T."/>
            <person name="Dunand C."/>
            <person name="Duplessis S."/>
            <person name="Durling M."/>
            <person name="Gonthier P."/>
            <person name="Grimwood J."/>
            <person name="Fossdal C.G."/>
            <person name="Hansson D."/>
            <person name="Henrissat B."/>
            <person name="Hietala A."/>
            <person name="Himmelstrand K."/>
            <person name="Hoffmeister D."/>
            <person name="Hogberg N."/>
            <person name="James T.Y."/>
            <person name="Karlsson M."/>
            <person name="Kohler A."/>
            <person name="Kues U."/>
            <person name="Lee Y.H."/>
            <person name="Lin Y.C."/>
            <person name="Lind M."/>
            <person name="Lindquist E."/>
            <person name="Lombard V."/>
            <person name="Lucas S."/>
            <person name="Lunden K."/>
            <person name="Morin E."/>
            <person name="Murat C."/>
            <person name="Park J."/>
            <person name="Raffaello T."/>
            <person name="Rouze P."/>
            <person name="Salamov A."/>
            <person name="Schmutz J."/>
            <person name="Solheim H."/>
            <person name="Stahlberg J."/>
            <person name="Velez H."/>
            <person name="de Vries R.P."/>
            <person name="Wiebenga A."/>
            <person name="Woodward S."/>
            <person name="Yakovlev I."/>
            <person name="Garbelotto M."/>
            <person name="Martin F."/>
            <person name="Grigoriev I.V."/>
            <person name="Stenlid J."/>
        </authorList>
    </citation>
    <scope>NUCLEOTIDE SEQUENCE [LARGE SCALE GENOMIC DNA]</scope>
    <source>
        <strain evidence="2 3">TC 32-1</strain>
    </source>
</reference>
<evidence type="ECO:0000313" key="3">
    <source>
        <dbReference type="Proteomes" id="UP000030671"/>
    </source>
</evidence>
<dbReference type="KEGG" id="hir:HETIRDRAFT_449125"/>
<proteinExistence type="predicted"/>
<keyword evidence="3" id="KW-1185">Reference proteome</keyword>
<protein>
    <submittedName>
        <fullName evidence="2">Uncharacterized protein</fullName>
    </submittedName>
</protein>
<dbReference type="GeneID" id="20675912"/>
<evidence type="ECO:0000256" key="1">
    <source>
        <dbReference type="SAM" id="MobiDB-lite"/>
    </source>
</evidence>